<protein>
    <submittedName>
        <fullName evidence="2">Uncharacterized protein</fullName>
    </submittedName>
</protein>
<accession>A0A508A5Y0</accession>
<gene>
    <name evidence="2" type="ORF">FK256_03785</name>
</gene>
<evidence type="ECO:0000256" key="1">
    <source>
        <dbReference type="SAM" id="MobiDB-lite"/>
    </source>
</evidence>
<evidence type="ECO:0000313" key="3">
    <source>
        <dbReference type="Proteomes" id="UP000319010"/>
    </source>
</evidence>
<comment type="caution">
    <text evidence="2">The sequence shown here is derived from an EMBL/GenBank/DDBJ whole genome shotgun (WGS) entry which is preliminary data.</text>
</comment>
<proteinExistence type="predicted"/>
<dbReference type="Proteomes" id="UP000319010">
    <property type="component" value="Unassembled WGS sequence"/>
</dbReference>
<name>A0A508A5Y0_9ACTO</name>
<feature type="region of interest" description="Disordered" evidence="1">
    <location>
        <begin position="70"/>
        <end position="98"/>
    </location>
</feature>
<dbReference type="AlphaFoldDB" id="A0A508A5Y0"/>
<evidence type="ECO:0000313" key="2">
    <source>
        <dbReference type="EMBL" id="TQD44171.1"/>
    </source>
</evidence>
<dbReference type="EMBL" id="VICB01000004">
    <property type="protein sequence ID" value="TQD44171.1"/>
    <property type="molecule type" value="Genomic_DNA"/>
</dbReference>
<reference evidence="2 3" key="1">
    <citation type="submission" date="2019-06" db="EMBL/GenBank/DDBJ databases">
        <title>Draft genome sequence of Actinomyces johnsonii CCUG 34287T.</title>
        <authorList>
            <person name="Salva-Serra F."/>
            <person name="Cardew S."/>
            <person name="Moore E."/>
        </authorList>
    </citation>
    <scope>NUCLEOTIDE SEQUENCE [LARGE SCALE GENOMIC DNA]</scope>
    <source>
        <strain evidence="2 3">CCUG 34287</strain>
    </source>
</reference>
<feature type="region of interest" description="Disordered" evidence="1">
    <location>
        <begin position="1"/>
        <end position="29"/>
    </location>
</feature>
<organism evidence="2 3">
    <name type="scientific">Actinomyces johnsonii</name>
    <dbReference type="NCBI Taxonomy" id="544581"/>
    <lineage>
        <taxon>Bacteria</taxon>
        <taxon>Bacillati</taxon>
        <taxon>Actinomycetota</taxon>
        <taxon>Actinomycetes</taxon>
        <taxon>Actinomycetales</taxon>
        <taxon>Actinomycetaceae</taxon>
        <taxon>Actinomyces</taxon>
    </lineage>
</organism>
<sequence length="98" mass="10170">MLSSHSFLPPRADALGLTRTTTAPGRNWRPAGAAPRYHLACRAARPDWDGLHDRFVSSCDGLSRPVLLRAGGAGAPQRPGSSGGSPVMAGSVPLLRGV</sequence>
<feature type="compositionally biased region" description="Low complexity" evidence="1">
    <location>
        <begin position="75"/>
        <end position="86"/>
    </location>
</feature>